<proteinExistence type="predicted"/>
<protein>
    <submittedName>
        <fullName evidence="1">Uncharacterized protein</fullName>
    </submittedName>
</protein>
<dbReference type="EMBL" id="JAAMPT010000193">
    <property type="protein sequence ID" value="NMH24089.1"/>
    <property type="molecule type" value="Genomic_DNA"/>
</dbReference>
<organism evidence="1 2">
    <name type="scientific">Flavobacterium solisilvae</name>
    <dbReference type="NCBI Taxonomy" id="1852019"/>
    <lineage>
        <taxon>Bacteria</taxon>
        <taxon>Pseudomonadati</taxon>
        <taxon>Bacteroidota</taxon>
        <taxon>Flavobacteriia</taxon>
        <taxon>Flavobacteriales</taxon>
        <taxon>Flavobacteriaceae</taxon>
        <taxon>Flavobacterium</taxon>
    </lineage>
</organism>
<keyword evidence="2" id="KW-1185">Reference proteome</keyword>
<reference evidence="1 2" key="1">
    <citation type="submission" date="2020-02" db="EMBL/GenBank/DDBJ databases">
        <title>Flavobacterium sp. genome.</title>
        <authorList>
            <person name="Jung H.S."/>
            <person name="Baek J.H."/>
            <person name="Jeon C.O."/>
        </authorList>
    </citation>
    <scope>NUCLEOTIDE SEQUENCE [LARGE SCALE GENOMIC DNA]</scope>
    <source>
        <strain evidence="1 2">SE-s27</strain>
    </source>
</reference>
<gene>
    <name evidence="1" type="ORF">G6042_02260</name>
</gene>
<name>A0ABX1QSF1_9FLAO</name>
<accession>A0ABX1QSF1</accession>
<dbReference type="Proteomes" id="UP000767947">
    <property type="component" value="Unassembled WGS sequence"/>
</dbReference>
<evidence type="ECO:0000313" key="2">
    <source>
        <dbReference type="Proteomes" id="UP000767947"/>
    </source>
</evidence>
<evidence type="ECO:0000313" key="1">
    <source>
        <dbReference type="EMBL" id="NMH24089.1"/>
    </source>
</evidence>
<comment type="caution">
    <text evidence="1">The sequence shown here is derived from an EMBL/GenBank/DDBJ whole genome shotgun (WGS) entry which is preliminary data.</text>
</comment>
<sequence length="193" mass="22381">MSKQIEIEAFYDSLSIAHKLDQFLDGFTNEEIHLFSYFSAFLFHYSGNPIEEWKYKFTIDSNGYPFSTELQNAIERHESIGLFELRNFLTITSRGTDEFNKFSKELSLFKEREKFIEAACSTSILIPYQEAKEALLEDVNITKARNLGNESWLDFQYEKLHEITSSLGAAAEDMTISAVTWLRLVQLSQKTEI</sequence>
<dbReference type="RefSeq" id="WP_169522639.1">
    <property type="nucleotide sequence ID" value="NZ_JAAMPT010000193.1"/>
</dbReference>